<reference evidence="3 4" key="1">
    <citation type="submission" date="2020-06" db="EMBL/GenBank/DDBJ databases">
        <authorList>
            <person name="Li R."/>
            <person name="Bekaert M."/>
        </authorList>
    </citation>
    <scope>NUCLEOTIDE SEQUENCE [LARGE SCALE GENOMIC DNA]</scope>
    <source>
        <strain evidence="4">wild</strain>
    </source>
</reference>
<name>A0A6J8CZZ9_MYTCO</name>
<evidence type="ECO:0000256" key="1">
    <source>
        <dbReference type="SAM" id="SignalP"/>
    </source>
</evidence>
<dbReference type="EMBL" id="CACVKT020006488">
    <property type="protein sequence ID" value="CAC5402038.1"/>
    <property type="molecule type" value="Genomic_DNA"/>
</dbReference>
<organism evidence="3 4">
    <name type="scientific">Mytilus coruscus</name>
    <name type="common">Sea mussel</name>
    <dbReference type="NCBI Taxonomy" id="42192"/>
    <lineage>
        <taxon>Eukaryota</taxon>
        <taxon>Metazoa</taxon>
        <taxon>Spiralia</taxon>
        <taxon>Lophotrochozoa</taxon>
        <taxon>Mollusca</taxon>
        <taxon>Bivalvia</taxon>
        <taxon>Autobranchia</taxon>
        <taxon>Pteriomorphia</taxon>
        <taxon>Mytilida</taxon>
        <taxon>Mytiloidea</taxon>
        <taxon>Mytilidae</taxon>
        <taxon>Mytilinae</taxon>
        <taxon>Mytilus</taxon>
    </lineage>
</organism>
<feature type="signal peptide" evidence="1">
    <location>
        <begin position="1"/>
        <end position="19"/>
    </location>
</feature>
<proteinExistence type="predicted"/>
<dbReference type="Pfam" id="PF25272">
    <property type="entry name" value="VERL_C"/>
    <property type="match status" value="1"/>
</dbReference>
<dbReference type="OrthoDB" id="6092582at2759"/>
<evidence type="ECO:0000313" key="4">
    <source>
        <dbReference type="Proteomes" id="UP000507470"/>
    </source>
</evidence>
<dbReference type="Proteomes" id="UP000507470">
    <property type="component" value="Unassembled WGS sequence"/>
</dbReference>
<keyword evidence="1" id="KW-0732">Signal</keyword>
<sequence length="313" mass="34569">MAVGFLILLISYAVPNILCNSLPDMVLNVYTTCAPDTNGTAHISVVSDKTVDVIIDCRNHEVYNVSQTGPLEYYNTTVQYPENITAPGCVFTKKANSNAYHVTLEISSIDESGIQRVVDKYIVTCTYDSHNDSVSSVIEVSRSLIPTKQLQTHLGHTANSAFSMEVQDVLGRTVTGNIGFRTKIRLVITMSGTATEKGFKVVDCDGVAEDSSHKYSFLRSGCGDGYVLKSEEGFVTDGLVARSPYFKSFMLYSSSSISFQCTFNTCDERCDGDSCTQYYKGRRRRKRDGYHLGYISGAEGFSDLLIYTFTCTF</sequence>
<evidence type="ECO:0000313" key="3">
    <source>
        <dbReference type="EMBL" id="CAC5402038.1"/>
    </source>
</evidence>
<protein>
    <recommendedName>
        <fullName evidence="2">ZP domain-containing protein</fullName>
    </recommendedName>
</protein>
<feature type="domain" description="ZP" evidence="2">
    <location>
        <begin position="32"/>
        <end position="282"/>
    </location>
</feature>
<keyword evidence="4" id="KW-1185">Reference proteome</keyword>
<dbReference type="PROSITE" id="PS51034">
    <property type="entry name" value="ZP_2"/>
    <property type="match status" value="1"/>
</dbReference>
<dbReference type="InterPro" id="IPR057371">
    <property type="entry name" value="VERL_C"/>
</dbReference>
<gene>
    <name evidence="3" type="ORF">MCOR_36045</name>
</gene>
<evidence type="ECO:0000259" key="2">
    <source>
        <dbReference type="PROSITE" id="PS51034"/>
    </source>
</evidence>
<accession>A0A6J8CZZ9</accession>
<dbReference type="AlphaFoldDB" id="A0A6J8CZZ9"/>
<dbReference type="InterPro" id="IPR001507">
    <property type="entry name" value="ZP_dom"/>
</dbReference>
<feature type="chain" id="PRO_5027007877" description="ZP domain-containing protein" evidence="1">
    <location>
        <begin position="20"/>
        <end position="313"/>
    </location>
</feature>